<dbReference type="SUPFAM" id="SSF56281">
    <property type="entry name" value="Metallo-hydrolase/oxidoreductase"/>
    <property type="match status" value="1"/>
</dbReference>
<dbReference type="Pfam" id="PF12706">
    <property type="entry name" value="Lactamase_B_2"/>
    <property type="match status" value="1"/>
</dbReference>
<feature type="domain" description="Metallo-beta-lactamase" evidence="1">
    <location>
        <begin position="119"/>
        <end position="314"/>
    </location>
</feature>
<evidence type="ECO:0000313" key="2">
    <source>
        <dbReference type="EMBL" id="PAB58675.1"/>
    </source>
</evidence>
<protein>
    <recommendedName>
        <fullName evidence="1">Metallo-beta-lactamase domain-containing protein</fullName>
    </recommendedName>
</protein>
<evidence type="ECO:0000259" key="1">
    <source>
        <dbReference type="Pfam" id="PF12706"/>
    </source>
</evidence>
<dbReference type="AlphaFoldDB" id="A0A267MII2"/>
<comment type="caution">
    <text evidence="2">The sequence shown here is derived from an EMBL/GenBank/DDBJ whole genome shotgun (WGS) entry which is preliminary data.</text>
</comment>
<organism evidence="2 3">
    <name type="scientific">Anaeromicrobium sediminis</name>
    <dbReference type="NCBI Taxonomy" id="1478221"/>
    <lineage>
        <taxon>Bacteria</taxon>
        <taxon>Bacillati</taxon>
        <taxon>Bacillota</taxon>
        <taxon>Clostridia</taxon>
        <taxon>Peptostreptococcales</taxon>
        <taxon>Thermotaleaceae</taxon>
        <taxon>Anaeromicrobium</taxon>
    </lineage>
</organism>
<dbReference type="InterPro" id="IPR024884">
    <property type="entry name" value="NAPE-PLD"/>
</dbReference>
<dbReference type="PIRSF" id="PIRSF038896">
    <property type="entry name" value="NAPE-PLD"/>
    <property type="match status" value="1"/>
</dbReference>
<sequence>MLLIIMSSILILILTMGVLFMEFSPQFGGKLTEKDYERIKKSKNFQKGKFKNIEDTHSMTSTDLRWIIEYFTSKDTTPNFSVPVENSNLVSYNEDQGDNVKVIWFGHSALLLEINNKKIFLDPMLSEVPAPHPMLGSKRFSTNLPMGIDEIPELDAVVISHDHYDHLDYVSIKKLKDKVKMFYVPLGIGAHLKSWGVEETKIVELDWWQEAKFEELTFISTPSRHFSGRGLFNRDSTLWSSWVIKGKDVNIFFSGDSGYSESFKEIGEKFGPFDLTMIECGQYHEAWSKIHMMPEETVKAHIDLKGKLLLPIHWGAFKLSLHPWDEPVERLLKEANSLNVSVTTPKIGETVILGKSVPSSEWWKK</sequence>
<gene>
    <name evidence="2" type="ORF">CCE28_14150</name>
</gene>
<dbReference type="GO" id="GO:0070290">
    <property type="term" value="F:N-acylphosphatidylethanolamine-specific phospholipase D activity"/>
    <property type="evidence" value="ECO:0007669"/>
    <property type="project" value="InterPro"/>
</dbReference>
<dbReference type="EMBL" id="NIBG01000013">
    <property type="protein sequence ID" value="PAB58675.1"/>
    <property type="molecule type" value="Genomic_DNA"/>
</dbReference>
<dbReference type="OrthoDB" id="9805728at2"/>
<dbReference type="Gene3D" id="3.60.15.10">
    <property type="entry name" value="Ribonuclease Z/Hydroxyacylglutathione hydrolase-like"/>
    <property type="match status" value="1"/>
</dbReference>
<reference evidence="2 3" key="1">
    <citation type="submission" date="2017-06" db="EMBL/GenBank/DDBJ databases">
        <title>Draft genome sequence of anaerobic fermentative bacterium Anaeromicrobium sediminis DY2726D isolated from West Pacific Ocean sediments.</title>
        <authorList>
            <person name="Zeng X."/>
        </authorList>
    </citation>
    <scope>NUCLEOTIDE SEQUENCE [LARGE SCALE GENOMIC DNA]</scope>
    <source>
        <strain evidence="2 3">DY2726D</strain>
    </source>
</reference>
<evidence type="ECO:0000313" key="3">
    <source>
        <dbReference type="Proteomes" id="UP000216024"/>
    </source>
</evidence>
<dbReference type="InterPro" id="IPR036866">
    <property type="entry name" value="RibonucZ/Hydroxyglut_hydro"/>
</dbReference>
<name>A0A267MII2_9FIRM</name>
<accession>A0A267MII2</accession>
<dbReference type="InterPro" id="IPR001279">
    <property type="entry name" value="Metallo-B-lactamas"/>
</dbReference>
<dbReference type="Proteomes" id="UP000216024">
    <property type="component" value="Unassembled WGS sequence"/>
</dbReference>
<dbReference type="GO" id="GO:0005737">
    <property type="term" value="C:cytoplasm"/>
    <property type="evidence" value="ECO:0007669"/>
    <property type="project" value="TreeGrafter"/>
</dbReference>
<dbReference type="PANTHER" id="PTHR15032:SF4">
    <property type="entry name" value="N-ACYL-PHOSPHATIDYLETHANOLAMINE-HYDROLYZING PHOSPHOLIPASE D"/>
    <property type="match status" value="1"/>
</dbReference>
<keyword evidence="3" id="KW-1185">Reference proteome</keyword>
<proteinExistence type="predicted"/>
<dbReference type="GO" id="GO:0008270">
    <property type="term" value="F:zinc ion binding"/>
    <property type="evidence" value="ECO:0007669"/>
    <property type="project" value="InterPro"/>
</dbReference>
<dbReference type="PANTHER" id="PTHR15032">
    <property type="entry name" value="N-ACYL-PHOSPHATIDYLETHANOLAMINE-HYDROLYZING PHOSPHOLIPASE D"/>
    <property type="match status" value="1"/>
</dbReference>